<dbReference type="PANTHER" id="PTHR36757:SF2">
    <property type="entry name" value="MEMBRANE-ASSOCIATED KINASE REGULATOR"/>
    <property type="match status" value="1"/>
</dbReference>
<evidence type="ECO:0000313" key="3">
    <source>
        <dbReference type="Proteomes" id="UP000264353"/>
    </source>
</evidence>
<feature type="region of interest" description="Disordered" evidence="1">
    <location>
        <begin position="295"/>
        <end position="315"/>
    </location>
</feature>
<name>A0A398A1S7_BRACM</name>
<dbReference type="InterPro" id="IPR012438">
    <property type="entry name" value="DUF1639"/>
</dbReference>
<sequence length="366" mass="40534">MEFPPPPPERSKRLHNFTLPYLRWGHQRSLRCVNLPSSSSSPPSPDHGERRRNLSIDLACDGKPPKVSALGNGGGEEAEARPWNLRTRRAACNEPTRITRDDGDSEKKEKVKFSVSLSRGEIEEDFTSLFGKKPPRRPKKRPRLVQNQINILDSSSPDFEFHISRNVDASPADEIFADGMILPFQVTTASSMPKRLYKYELPPIVSAPSSSTPPKPLPLPLPQQHYSEKETPGSSANSDSEAEKTSKSFWSFKRSSSLNCDIQKSLICSFPRLTRSNSTGSVINSKREMLRDINKHSSQRHEAPRPVADPSSHLSSSCSSPSSVCCSTHQFKPQKQAGKNGGRGGSFGFGLGSILRVLKDKKTKNT</sequence>
<feature type="compositionally biased region" description="Basic and acidic residues" evidence="1">
    <location>
        <begin position="97"/>
        <end position="108"/>
    </location>
</feature>
<feature type="compositionally biased region" description="Pro residues" evidence="1">
    <location>
        <begin position="211"/>
        <end position="221"/>
    </location>
</feature>
<evidence type="ECO:0000256" key="1">
    <source>
        <dbReference type="SAM" id="MobiDB-lite"/>
    </source>
</evidence>
<dbReference type="AlphaFoldDB" id="A0A398A1S7"/>
<feature type="region of interest" description="Disordered" evidence="1">
    <location>
        <begin position="207"/>
        <end position="242"/>
    </location>
</feature>
<reference evidence="2 3" key="1">
    <citation type="submission" date="2018-06" db="EMBL/GenBank/DDBJ databases">
        <title>WGS assembly of Brassica rapa FPsc.</title>
        <authorList>
            <person name="Bowman J."/>
            <person name="Kohchi T."/>
            <person name="Yamato K."/>
            <person name="Jenkins J."/>
            <person name="Shu S."/>
            <person name="Ishizaki K."/>
            <person name="Yamaoka S."/>
            <person name="Nishihama R."/>
            <person name="Nakamura Y."/>
            <person name="Berger F."/>
            <person name="Adam C."/>
            <person name="Aki S."/>
            <person name="Althoff F."/>
            <person name="Araki T."/>
            <person name="Arteaga-Vazquez M."/>
            <person name="Balasubrmanian S."/>
            <person name="Bauer D."/>
            <person name="Boehm C."/>
            <person name="Briginshaw L."/>
            <person name="Caballero-Perez J."/>
            <person name="Catarino B."/>
            <person name="Chen F."/>
            <person name="Chiyoda S."/>
            <person name="Chovatia M."/>
            <person name="Davies K."/>
            <person name="Delmans M."/>
            <person name="Demura T."/>
            <person name="Dierschke T."/>
            <person name="Dolan L."/>
            <person name="Dorantes-Acosta A."/>
            <person name="Eklund D."/>
            <person name="Florent S."/>
            <person name="Flores-Sandoval E."/>
            <person name="Fujiyama A."/>
            <person name="Fukuzawa H."/>
            <person name="Galik B."/>
            <person name="Grimanelli D."/>
            <person name="Grimwood J."/>
            <person name="Grossniklaus U."/>
            <person name="Hamada T."/>
            <person name="Haseloff J."/>
            <person name="Hetherington A."/>
            <person name="Higo A."/>
            <person name="Hirakawa Y."/>
            <person name="Hundley H."/>
            <person name="Ikeda Y."/>
            <person name="Inoue K."/>
            <person name="Inoue S."/>
            <person name="Ishida S."/>
            <person name="Jia Q."/>
            <person name="Kakita M."/>
            <person name="Kanazawa T."/>
            <person name="Kawai Y."/>
            <person name="Kawashima T."/>
            <person name="Kennedy M."/>
            <person name="Kinose K."/>
            <person name="Kinoshita T."/>
            <person name="Kohara Y."/>
            <person name="Koide E."/>
            <person name="Komatsu K."/>
            <person name="Kopischke S."/>
            <person name="Kubo M."/>
            <person name="Kyozuka J."/>
            <person name="Lagercrantz U."/>
            <person name="Lin S."/>
            <person name="Lindquist E."/>
            <person name="Lipzen A."/>
            <person name="Lu C."/>
            <person name="Luna E."/>
            <person name="Martienssen R."/>
            <person name="Minamino N."/>
            <person name="Mizutani M."/>
            <person name="Mizutani M."/>
            <person name="Mochizuki N."/>
            <person name="Monte I."/>
            <person name="Mosher R."/>
            <person name="Nagasaki H."/>
            <person name="Nakagami H."/>
            <person name="Naramoto S."/>
            <person name="Nishitani K."/>
            <person name="Ohtani M."/>
            <person name="Okamoto T."/>
            <person name="Okumura M."/>
            <person name="Phillips J."/>
            <person name="Pollak B."/>
            <person name="Reinders A."/>
            <person name="Roevekamp M."/>
            <person name="Sano R."/>
            <person name="Sawa S."/>
            <person name="Schmid M."/>
            <person name="Shirakawa M."/>
            <person name="Solano R."/>
            <person name="Spunde A."/>
            <person name="Suetsugu N."/>
            <person name="Sugano S."/>
            <person name="Sugiyama A."/>
            <person name="Sun R."/>
            <person name="Suzuki Y."/>
            <person name="Takenaka M."/>
            <person name="Takezawa D."/>
            <person name="Tomogane H."/>
            <person name="Tsuzuki M."/>
            <person name="Ueda T."/>
            <person name="Umeda M."/>
            <person name="Ward J."/>
            <person name="Watanabe Y."/>
            <person name="Yazaki K."/>
            <person name="Yokoyama R."/>
            <person name="Yoshitake Y."/>
            <person name="Yotsui I."/>
            <person name="Zachgo S."/>
            <person name="Schmutz J."/>
        </authorList>
    </citation>
    <scope>NUCLEOTIDE SEQUENCE [LARGE SCALE GENOMIC DNA]</scope>
    <source>
        <strain evidence="3">cv. B-3</strain>
    </source>
</reference>
<organism evidence="2 3">
    <name type="scientific">Brassica campestris</name>
    <name type="common">Field mustard</name>
    <dbReference type="NCBI Taxonomy" id="3711"/>
    <lineage>
        <taxon>Eukaryota</taxon>
        <taxon>Viridiplantae</taxon>
        <taxon>Streptophyta</taxon>
        <taxon>Embryophyta</taxon>
        <taxon>Tracheophyta</taxon>
        <taxon>Spermatophyta</taxon>
        <taxon>Magnoliopsida</taxon>
        <taxon>eudicotyledons</taxon>
        <taxon>Gunneridae</taxon>
        <taxon>Pentapetalae</taxon>
        <taxon>rosids</taxon>
        <taxon>malvids</taxon>
        <taxon>Brassicales</taxon>
        <taxon>Brassicaceae</taxon>
        <taxon>Brassiceae</taxon>
        <taxon>Brassica</taxon>
    </lineage>
</organism>
<feature type="compositionally biased region" description="Basic and acidic residues" evidence="1">
    <location>
        <begin position="295"/>
        <end position="304"/>
    </location>
</feature>
<evidence type="ECO:0000313" key="2">
    <source>
        <dbReference type="EMBL" id="RID71762.1"/>
    </source>
</evidence>
<accession>A0A398A1S7</accession>
<gene>
    <name evidence="2" type="ORF">BRARA_C03684</name>
</gene>
<dbReference type="PANTHER" id="PTHR36757">
    <property type="entry name" value="BNAANNG22500D PROTEIN"/>
    <property type="match status" value="1"/>
</dbReference>
<dbReference type="Proteomes" id="UP000264353">
    <property type="component" value="Chromosome A3"/>
</dbReference>
<feature type="region of interest" description="Disordered" evidence="1">
    <location>
        <begin position="331"/>
        <end position="350"/>
    </location>
</feature>
<protein>
    <submittedName>
        <fullName evidence="2">Uncharacterized protein</fullName>
    </submittedName>
</protein>
<feature type="region of interest" description="Disordered" evidence="1">
    <location>
        <begin position="33"/>
        <end position="108"/>
    </location>
</feature>
<feature type="compositionally biased region" description="Gly residues" evidence="1">
    <location>
        <begin position="339"/>
        <end position="350"/>
    </location>
</feature>
<dbReference type="Pfam" id="PF07797">
    <property type="entry name" value="DUF1639"/>
    <property type="match status" value="1"/>
</dbReference>
<dbReference type="EMBL" id="CM010630">
    <property type="protein sequence ID" value="RID71762.1"/>
    <property type="molecule type" value="Genomic_DNA"/>
</dbReference>
<proteinExistence type="predicted"/>